<evidence type="ECO:0000256" key="4">
    <source>
        <dbReference type="ARBA" id="ARBA00022692"/>
    </source>
</evidence>
<dbReference type="CDD" id="cd06261">
    <property type="entry name" value="TM_PBP2"/>
    <property type="match status" value="1"/>
</dbReference>
<feature type="transmembrane region" description="Helical" evidence="7">
    <location>
        <begin position="142"/>
        <end position="165"/>
    </location>
</feature>
<dbReference type="PANTHER" id="PTHR43163:SF7">
    <property type="entry name" value="DIPEPTIDE-TRANSPORT INTEGRAL MEMBRANE PROTEIN ABC TRANSPORTER DPPB-RELATED"/>
    <property type="match status" value="1"/>
</dbReference>
<proteinExistence type="inferred from homology"/>
<feature type="transmembrane region" description="Helical" evidence="7">
    <location>
        <begin position="263"/>
        <end position="283"/>
    </location>
</feature>
<feature type="transmembrane region" description="Helical" evidence="7">
    <location>
        <begin position="107"/>
        <end position="130"/>
    </location>
</feature>
<evidence type="ECO:0000256" key="2">
    <source>
        <dbReference type="ARBA" id="ARBA00022448"/>
    </source>
</evidence>
<keyword evidence="2 7" id="KW-0813">Transport</keyword>
<keyword evidence="6 7" id="KW-0472">Membrane</keyword>
<evidence type="ECO:0000256" key="3">
    <source>
        <dbReference type="ARBA" id="ARBA00022475"/>
    </source>
</evidence>
<gene>
    <name evidence="9" type="ORF">SD72_03905</name>
</gene>
<sequence length="513" mass="54238">MTSFIVRRILVSVLILIAASFVMYMLAAYSGDPLKDLRGSNAPNIDQLIAARTAALHLDVPPPARWLIWLGGAAGCLVPFADTCNLGLSVTNASVTSLVPMAMASTVQLVTVALVVAVLLGVVVGIATALRQYSGFDFSVTFISFFLFSLPSFLIAVLLKEFVAIGFNNFLQKDPTIGIVALLGIAIVSGLIWQVFIGGDGRRRLIVFAVSALATGGLLAFLSATNWFINPGLGPVGILLLIAATVAATVGVLAGLRNRRSLLIGSIVGALGLVSYFALQGVLNNASLGLIIGLALVAILVGCAVGFGLGGFDKGQGMRIGAIVAFFSGAFVLIDRFMQAWPSYINHSRINGRPIATVGSETPGFTGDFWQLSIDSFAHLLLPTIALLLISFAGYTRYARAGLLEVMNQDYIRTARAKGLPERVVIVRHALRNMLIPIATLVATDVGALLGGAVITESVFAIPGMGQLFNASLKRVDLNPIMGYFLVIAIMAILFNFLADLAYAALDPRVRVK</sequence>
<comment type="subcellular location">
    <subcellularLocation>
        <location evidence="1 7">Cell membrane</location>
        <topology evidence="1 7">Multi-pass membrane protein</topology>
    </subcellularLocation>
</comment>
<dbReference type="GO" id="GO:0005886">
    <property type="term" value="C:plasma membrane"/>
    <property type="evidence" value="ECO:0007669"/>
    <property type="project" value="UniProtKB-SubCell"/>
</dbReference>
<feature type="transmembrane region" description="Helical" evidence="7">
    <location>
        <begin position="235"/>
        <end position="256"/>
    </location>
</feature>
<keyword evidence="4 7" id="KW-0812">Transmembrane</keyword>
<evidence type="ECO:0000256" key="7">
    <source>
        <dbReference type="RuleBase" id="RU363032"/>
    </source>
</evidence>
<dbReference type="AlphaFoldDB" id="A0A0D0I0S4"/>
<evidence type="ECO:0000259" key="8">
    <source>
        <dbReference type="PROSITE" id="PS50928"/>
    </source>
</evidence>
<feature type="transmembrane region" description="Helical" evidence="7">
    <location>
        <begin position="205"/>
        <end position="229"/>
    </location>
</feature>
<feature type="transmembrane region" description="Helical" evidence="7">
    <location>
        <begin position="9"/>
        <end position="29"/>
    </location>
</feature>
<organism evidence="9 10">
    <name type="scientific">Leucobacter komagatae</name>
    <dbReference type="NCBI Taxonomy" id="55969"/>
    <lineage>
        <taxon>Bacteria</taxon>
        <taxon>Bacillati</taxon>
        <taxon>Actinomycetota</taxon>
        <taxon>Actinomycetes</taxon>
        <taxon>Micrococcales</taxon>
        <taxon>Microbacteriaceae</taxon>
        <taxon>Leucobacter</taxon>
    </lineage>
</organism>
<comment type="similarity">
    <text evidence="7">Belongs to the binding-protein-dependent transport system permease family.</text>
</comment>
<evidence type="ECO:0000313" key="10">
    <source>
        <dbReference type="Proteomes" id="UP000032120"/>
    </source>
</evidence>
<evidence type="ECO:0000256" key="6">
    <source>
        <dbReference type="ARBA" id="ARBA00023136"/>
    </source>
</evidence>
<evidence type="ECO:0000256" key="5">
    <source>
        <dbReference type="ARBA" id="ARBA00022989"/>
    </source>
</evidence>
<keyword evidence="5 7" id="KW-1133">Transmembrane helix</keyword>
<protein>
    <submittedName>
        <fullName evidence="9">ABC transporter permease</fullName>
    </submittedName>
</protein>
<evidence type="ECO:0000313" key="9">
    <source>
        <dbReference type="EMBL" id="KIP53376.1"/>
    </source>
</evidence>
<comment type="caution">
    <text evidence="9">The sequence shown here is derived from an EMBL/GenBank/DDBJ whole genome shotgun (WGS) entry which is preliminary data.</text>
</comment>
<dbReference type="InterPro" id="IPR000515">
    <property type="entry name" value="MetI-like"/>
</dbReference>
<evidence type="ECO:0000256" key="1">
    <source>
        <dbReference type="ARBA" id="ARBA00004651"/>
    </source>
</evidence>
<feature type="transmembrane region" description="Helical" evidence="7">
    <location>
        <begin position="289"/>
        <end position="310"/>
    </location>
</feature>
<dbReference type="PANTHER" id="PTHR43163">
    <property type="entry name" value="DIPEPTIDE TRANSPORT SYSTEM PERMEASE PROTEIN DPPB-RELATED"/>
    <property type="match status" value="1"/>
</dbReference>
<feature type="transmembrane region" description="Helical" evidence="7">
    <location>
        <begin position="377"/>
        <end position="395"/>
    </location>
</feature>
<dbReference type="SUPFAM" id="SSF161098">
    <property type="entry name" value="MetI-like"/>
    <property type="match status" value="1"/>
</dbReference>
<name>A0A0D0I0S4_9MICO</name>
<dbReference type="PROSITE" id="PS50928">
    <property type="entry name" value="ABC_TM1"/>
    <property type="match status" value="1"/>
</dbReference>
<dbReference type="RefSeq" id="WP_042543111.1">
    <property type="nucleotide sequence ID" value="NZ_JXSQ01000003.1"/>
</dbReference>
<feature type="transmembrane region" description="Helical" evidence="7">
    <location>
        <begin position="438"/>
        <end position="462"/>
    </location>
</feature>
<feature type="transmembrane region" description="Helical" evidence="7">
    <location>
        <begin position="482"/>
        <end position="506"/>
    </location>
</feature>
<dbReference type="InterPro" id="IPR035906">
    <property type="entry name" value="MetI-like_sf"/>
</dbReference>
<dbReference type="Pfam" id="PF00528">
    <property type="entry name" value="BPD_transp_1"/>
    <property type="match status" value="1"/>
</dbReference>
<keyword evidence="3" id="KW-1003">Cell membrane</keyword>
<reference evidence="9 10" key="1">
    <citation type="submission" date="2015-01" db="EMBL/GenBank/DDBJ databases">
        <title>Draft genome sequence of Leucobacter komagatae strain VKM ST2845.</title>
        <authorList>
            <person name="Karlyshev A.V."/>
            <person name="Kudryashova E.B."/>
        </authorList>
    </citation>
    <scope>NUCLEOTIDE SEQUENCE [LARGE SCALE GENOMIC DNA]</scope>
    <source>
        <strain evidence="9 10">VKM ST2845</strain>
    </source>
</reference>
<feature type="transmembrane region" description="Helical" evidence="7">
    <location>
        <begin position="317"/>
        <end position="334"/>
    </location>
</feature>
<keyword evidence="10" id="KW-1185">Reference proteome</keyword>
<accession>A0A0D0I0S4</accession>
<feature type="domain" description="ABC transmembrane type-1" evidence="8">
    <location>
        <begin position="103"/>
        <end position="503"/>
    </location>
</feature>
<dbReference type="GO" id="GO:0055085">
    <property type="term" value="P:transmembrane transport"/>
    <property type="evidence" value="ECO:0007669"/>
    <property type="project" value="InterPro"/>
</dbReference>
<dbReference type="Gene3D" id="1.10.3720.10">
    <property type="entry name" value="MetI-like"/>
    <property type="match status" value="1"/>
</dbReference>
<dbReference type="OrthoDB" id="147639at2"/>
<dbReference type="EMBL" id="JXSQ01000003">
    <property type="protein sequence ID" value="KIP53376.1"/>
    <property type="molecule type" value="Genomic_DNA"/>
</dbReference>
<feature type="transmembrane region" description="Helical" evidence="7">
    <location>
        <begin position="177"/>
        <end position="198"/>
    </location>
</feature>
<dbReference type="Proteomes" id="UP000032120">
    <property type="component" value="Unassembled WGS sequence"/>
</dbReference>